<dbReference type="STRING" id="699218.HMPREF0889_1087"/>
<dbReference type="CDD" id="cd00371">
    <property type="entry name" value="HMA"/>
    <property type="match status" value="1"/>
</dbReference>
<sequence length="72" mass="7952">MKKTYKVDVDCANCANKMEYAVKNTAGVKDAVLNFMTLKLKVEFEDGMNPQEVMSLAIANCKKATSDGEILM</sequence>
<evidence type="ECO:0000313" key="2">
    <source>
        <dbReference type="EMBL" id="EFD93733.1"/>
    </source>
</evidence>
<name>D3LVT0_9FIRM</name>
<dbReference type="InterPro" id="IPR036163">
    <property type="entry name" value="HMA_dom_sf"/>
</dbReference>
<dbReference type="EMBL" id="ADGP01000021">
    <property type="protein sequence ID" value="EFD93733.1"/>
    <property type="molecule type" value="Genomic_DNA"/>
</dbReference>
<dbReference type="Gene3D" id="3.30.70.100">
    <property type="match status" value="1"/>
</dbReference>
<dbReference type="InterPro" id="IPR006121">
    <property type="entry name" value="HMA_dom"/>
</dbReference>
<evidence type="ECO:0000259" key="1">
    <source>
        <dbReference type="Pfam" id="PF00403"/>
    </source>
</evidence>
<protein>
    <recommendedName>
        <fullName evidence="1">HMA domain-containing protein</fullName>
    </recommendedName>
</protein>
<dbReference type="GO" id="GO:0046872">
    <property type="term" value="F:metal ion binding"/>
    <property type="evidence" value="ECO:0007669"/>
    <property type="project" value="InterPro"/>
</dbReference>
<dbReference type="eggNOG" id="COG2608">
    <property type="taxonomic scope" value="Bacteria"/>
</dbReference>
<comment type="caution">
    <text evidence="2">The sequence shown here is derived from an EMBL/GenBank/DDBJ whole genome shotgun (WGS) entry which is preliminary data.</text>
</comment>
<organism evidence="2 3">
    <name type="scientific">Megasphaera lornae</name>
    <dbReference type="NCBI Taxonomy" id="1000568"/>
    <lineage>
        <taxon>Bacteria</taxon>
        <taxon>Bacillati</taxon>
        <taxon>Bacillota</taxon>
        <taxon>Negativicutes</taxon>
        <taxon>Veillonellales</taxon>
        <taxon>Veillonellaceae</taxon>
        <taxon>Megasphaera</taxon>
    </lineage>
</organism>
<dbReference type="AlphaFoldDB" id="D3LVT0"/>
<evidence type="ECO:0000313" key="3">
    <source>
        <dbReference type="Proteomes" id="UP000003242"/>
    </source>
</evidence>
<dbReference type="Proteomes" id="UP000003242">
    <property type="component" value="Unassembled WGS sequence"/>
</dbReference>
<dbReference type="OrthoDB" id="7068874at2"/>
<dbReference type="Pfam" id="PF00403">
    <property type="entry name" value="HMA"/>
    <property type="match status" value="1"/>
</dbReference>
<dbReference type="SUPFAM" id="SSF55008">
    <property type="entry name" value="HMA, heavy metal-associated domain"/>
    <property type="match status" value="1"/>
</dbReference>
<feature type="domain" description="HMA" evidence="1">
    <location>
        <begin position="4"/>
        <end position="45"/>
    </location>
</feature>
<dbReference type="RefSeq" id="WP_009369950.1">
    <property type="nucleotide sequence ID" value="NZ_ADGP01000021.1"/>
</dbReference>
<gene>
    <name evidence="2" type="ORF">HMPREF0889_1087</name>
</gene>
<reference evidence="3" key="1">
    <citation type="submission" date="2009-12" db="EMBL/GenBank/DDBJ databases">
        <title>Sequence of Clostridiales genomosp. BVAB3 str. UPII9-5.</title>
        <authorList>
            <person name="Madupu R."/>
            <person name="Durkin A.S."/>
            <person name="Torralba M."/>
            <person name="Methe B."/>
            <person name="Sutton G.G."/>
            <person name="Strausberg R.L."/>
            <person name="Nelson K.E."/>
        </authorList>
    </citation>
    <scope>NUCLEOTIDE SEQUENCE [LARGE SCALE GENOMIC DNA]</scope>
    <source>
        <strain evidence="3">28L</strain>
    </source>
</reference>
<accession>D3LVT0</accession>
<proteinExistence type="predicted"/>